<dbReference type="OrthoDB" id="2497682at2759"/>
<dbReference type="Proteomes" id="UP001148786">
    <property type="component" value="Unassembled WGS sequence"/>
</dbReference>
<reference evidence="1" key="1">
    <citation type="submission" date="2022-07" db="EMBL/GenBank/DDBJ databases">
        <title>Genome Sequence of Agrocybe chaxingu.</title>
        <authorList>
            <person name="Buettner E."/>
        </authorList>
    </citation>
    <scope>NUCLEOTIDE SEQUENCE</scope>
    <source>
        <strain evidence="1">MP-N11</strain>
    </source>
</reference>
<evidence type="ECO:0000313" key="1">
    <source>
        <dbReference type="EMBL" id="KAJ3512436.1"/>
    </source>
</evidence>
<accession>A0A9W8K3U7</accession>
<protein>
    <submittedName>
        <fullName evidence="1">Uncharacterized protein</fullName>
    </submittedName>
</protein>
<evidence type="ECO:0000313" key="2">
    <source>
        <dbReference type="Proteomes" id="UP001148786"/>
    </source>
</evidence>
<sequence>MSSHHLDFLIRAVAFIAMLSFARPVLSTPIPLPLLMAPDYSPSRIPLNRSISRVSSRSASPFPPVSLRHSRDVGPLDSLTQYHDAASKNANKLKGLAAKSATTDDEDYDFQQAYVSELSEFSQNMQGIQEVLVQASPSDKGLANYDRDNDLETLLKNVVNLNKDVLSSTTAAVYNIPGLGPTLGPIVYNLKCLIDQILDALEDYSDATINQLTPLLQGVFGKTTSPACDTGVVLAGLCI</sequence>
<comment type="caution">
    <text evidence="1">The sequence shown here is derived from an EMBL/GenBank/DDBJ whole genome shotgun (WGS) entry which is preliminary data.</text>
</comment>
<proteinExistence type="predicted"/>
<organism evidence="1 2">
    <name type="scientific">Agrocybe chaxingu</name>
    <dbReference type="NCBI Taxonomy" id="84603"/>
    <lineage>
        <taxon>Eukaryota</taxon>
        <taxon>Fungi</taxon>
        <taxon>Dikarya</taxon>
        <taxon>Basidiomycota</taxon>
        <taxon>Agaricomycotina</taxon>
        <taxon>Agaricomycetes</taxon>
        <taxon>Agaricomycetidae</taxon>
        <taxon>Agaricales</taxon>
        <taxon>Agaricineae</taxon>
        <taxon>Strophariaceae</taxon>
        <taxon>Agrocybe</taxon>
    </lineage>
</organism>
<gene>
    <name evidence="1" type="ORF">NLJ89_g3524</name>
</gene>
<dbReference type="EMBL" id="JANKHO010000257">
    <property type="protein sequence ID" value="KAJ3512436.1"/>
    <property type="molecule type" value="Genomic_DNA"/>
</dbReference>
<name>A0A9W8K3U7_9AGAR</name>
<keyword evidence="2" id="KW-1185">Reference proteome</keyword>
<dbReference type="AlphaFoldDB" id="A0A9W8K3U7"/>